<evidence type="ECO:0000313" key="1">
    <source>
        <dbReference type="EMBL" id="AXF75523.1"/>
    </source>
</evidence>
<organism evidence="1 2">
    <name type="scientific">Erwinia tracheiphila</name>
    <dbReference type="NCBI Taxonomy" id="65700"/>
    <lineage>
        <taxon>Bacteria</taxon>
        <taxon>Pseudomonadati</taxon>
        <taxon>Pseudomonadota</taxon>
        <taxon>Gammaproteobacteria</taxon>
        <taxon>Enterobacterales</taxon>
        <taxon>Erwiniaceae</taxon>
        <taxon>Erwinia</taxon>
    </lineage>
</organism>
<protein>
    <recommendedName>
        <fullName evidence="3">DUF551 domain-containing protein</fullName>
    </recommendedName>
</protein>
<evidence type="ECO:0000313" key="2">
    <source>
        <dbReference type="Proteomes" id="UP000264980"/>
    </source>
</evidence>
<sequence>MTNEERLSLVERCKTIAAWREKYGDNANVMLPALEAKQIAEIALASLQAESFAFIHPQMLEDLKYKTRSCGRCWTGSHDELSGEARIPVYTTAPAMPDGFDPDSGHETTVVAHYHAHGEWIKCKSHIEEICDYVLLPELKNVRGL</sequence>
<accession>A0A345CQ06</accession>
<dbReference type="RefSeq" id="WP_233478629.1">
    <property type="nucleotide sequence ID" value="NZ_CP013970.1"/>
</dbReference>
<gene>
    <name evidence="1" type="ORF">AV903_04430</name>
</gene>
<evidence type="ECO:0008006" key="3">
    <source>
        <dbReference type="Google" id="ProtNLM"/>
    </source>
</evidence>
<dbReference type="EMBL" id="CP013970">
    <property type="protein sequence ID" value="AXF75523.1"/>
    <property type="molecule type" value="Genomic_DNA"/>
</dbReference>
<dbReference type="AlphaFoldDB" id="A0A345CQ06"/>
<name>A0A345CQ06_9GAMM</name>
<dbReference type="Proteomes" id="UP000264980">
    <property type="component" value="Chromosome"/>
</dbReference>
<reference evidence="1 2" key="1">
    <citation type="submission" date="2016-01" db="EMBL/GenBank/DDBJ databases">
        <authorList>
            <person name="Oliw E.H."/>
        </authorList>
    </citation>
    <scope>NUCLEOTIDE SEQUENCE [LARGE SCALE GENOMIC DNA]</scope>
    <source>
        <strain evidence="1 2">MDcuke</strain>
    </source>
</reference>
<proteinExistence type="predicted"/>